<proteinExistence type="predicted"/>
<gene>
    <name evidence="1" type="ORF">FOY51_12335</name>
</gene>
<dbReference type="Proteomes" id="UP000322244">
    <property type="component" value="Unassembled WGS sequence"/>
</dbReference>
<dbReference type="Gene3D" id="3.30.70.2970">
    <property type="entry name" value="Protein of unknown function (DUF541), domain 2"/>
    <property type="match status" value="1"/>
</dbReference>
<dbReference type="GO" id="GO:0006974">
    <property type="term" value="P:DNA damage response"/>
    <property type="evidence" value="ECO:0007669"/>
    <property type="project" value="TreeGrafter"/>
</dbReference>
<organism evidence="1 2">
    <name type="scientific">Antrihabitans cavernicola</name>
    <dbReference type="NCBI Taxonomy" id="2495913"/>
    <lineage>
        <taxon>Bacteria</taxon>
        <taxon>Bacillati</taxon>
        <taxon>Actinomycetota</taxon>
        <taxon>Actinomycetes</taxon>
        <taxon>Mycobacteriales</taxon>
        <taxon>Nocardiaceae</taxon>
        <taxon>Antrihabitans</taxon>
    </lineage>
</organism>
<dbReference type="InterPro" id="IPR007497">
    <property type="entry name" value="SIMPL/DUF541"/>
</dbReference>
<dbReference type="PANTHER" id="PTHR34387:SF2">
    <property type="entry name" value="SLR1258 PROTEIN"/>
    <property type="match status" value="1"/>
</dbReference>
<dbReference type="InterPro" id="IPR052022">
    <property type="entry name" value="26kDa_periplasmic_antigen"/>
</dbReference>
<evidence type="ECO:0000313" key="1">
    <source>
        <dbReference type="EMBL" id="KAA0022490.1"/>
    </source>
</evidence>
<reference evidence="1 2" key="1">
    <citation type="submission" date="2019-07" db="EMBL/GenBank/DDBJ databases">
        <title>Rhodococcus cavernicolus sp. nov., isolated from a cave.</title>
        <authorList>
            <person name="Lee S.D."/>
        </authorList>
    </citation>
    <scope>NUCLEOTIDE SEQUENCE [LARGE SCALE GENOMIC DNA]</scope>
    <source>
        <strain evidence="1 2">C1-24</strain>
    </source>
</reference>
<accession>A0A5A7S8M8</accession>
<dbReference type="Gene3D" id="3.30.110.170">
    <property type="entry name" value="Protein of unknown function (DUF541), domain 1"/>
    <property type="match status" value="1"/>
</dbReference>
<keyword evidence="2" id="KW-1185">Reference proteome</keyword>
<protein>
    <submittedName>
        <fullName evidence="1">SIMPL domain-containing protein</fullName>
    </submittedName>
</protein>
<dbReference type="Pfam" id="PF04402">
    <property type="entry name" value="SIMPL"/>
    <property type="match status" value="1"/>
</dbReference>
<dbReference type="AlphaFoldDB" id="A0A5A7S8M8"/>
<evidence type="ECO:0000313" key="2">
    <source>
        <dbReference type="Proteomes" id="UP000322244"/>
    </source>
</evidence>
<comment type="caution">
    <text evidence="1">The sequence shown here is derived from an EMBL/GenBank/DDBJ whole genome shotgun (WGS) entry which is preliminary data.</text>
</comment>
<dbReference type="RefSeq" id="WP_149430546.1">
    <property type="nucleotide sequence ID" value="NZ_VLNY01000005.1"/>
</dbReference>
<dbReference type="OrthoDB" id="3724496at2"/>
<name>A0A5A7S8M8_9NOCA</name>
<dbReference type="EMBL" id="VLNY01000005">
    <property type="protein sequence ID" value="KAA0022490.1"/>
    <property type="molecule type" value="Genomic_DNA"/>
</dbReference>
<dbReference type="PANTHER" id="PTHR34387">
    <property type="entry name" value="SLR1258 PROTEIN"/>
    <property type="match status" value="1"/>
</dbReference>
<sequence>MSSSPVEITVAGRAEVSYQPERCTVHLRLGFESERKATAHSATAALLADLQKRIRKLYDATKGPVNWWSADQLRNSQHRPFNQDGKQLPFVYSSAVTVEVKFSDLSAVGSFVEQLGEVDGVNINRLEWALTSKSRDGYTQHVRDLAVRDAVAKATTYARSLGLGTVSPLAIADPGLLGRGAVGGAPVQAARFMSAKAGGGGDLEMKPDYIELAADVEARFEAR</sequence>